<dbReference type="CDD" id="cd00067">
    <property type="entry name" value="GAL4"/>
    <property type="match status" value="1"/>
</dbReference>
<dbReference type="PROSITE" id="PS50048">
    <property type="entry name" value="ZN2_CY6_FUNGAL_2"/>
    <property type="match status" value="1"/>
</dbReference>
<keyword evidence="1" id="KW-0479">Metal-binding</keyword>
<sequence>MSIHSEQYLDNSRQPAREKRTNRVERSCDLCRKRKVRCEDDLKVANNAHTAAVGDGFNKADNSCTNCANTGRECTYEEPARKRGPRFKELEALKKQVATLEAQLRTVQTVCSRCSRPLPRSDEGTTSVTSDSPLSSEEEEDNDNDDGQVAQKLGRLSIDPCYYGSVSNYSLANKAIAVKELVTGQHSTHPPRSLNLAPWETAAYPLQWIDYAFPEPDLLSSLVTLYFEEFHPTLPFLHRPSFERLVDDGLHLKDQQFAQLLLAVLATASFYSNDPRVLVDDHPQSSGWKFFSQIPSGGGSVDPVLYETQRYLLMTFYSIATSKPQAIWTHLGLGMRCLLQRGEHERKREQRPTPELELWNRVFWSYMCMDRLLCGSLGRPVGIHSEDIDASLPLEVDDQFWDDFVQPPTIPPLHAYLKCYSELCEILANTTRLYGAKKSKPRWEGREGVQQAVARLDSSLNKCFNSCPSYLHWEPDGALNIDLFDSRTLAFFDQSFVLYVTYHWNSVAIHRPHINKLSSLAAASLAACTTAARAIIRAADRWVRFRQRLFPPPVLSPLFVAVVVLVMGTFSNRNTSPVKDKALAERGMDMIKDSATRRQSEGRLTKILDQLRITTVDSLPRRDDSYNAQHATSAPESSANATTHMFPTTIPLQSPAPVSFIPAPSDLAGGVSIEQLLAETADLSSFEMHYDYMDIWESVPTDISDLAQWNIYLQQGFPSTA</sequence>
<feature type="region of interest" description="Disordered" evidence="3">
    <location>
        <begin position="1"/>
        <end position="20"/>
    </location>
</feature>
<dbReference type="RefSeq" id="XP_037218559.1">
    <property type="nucleotide sequence ID" value="XM_037365317.1"/>
</dbReference>
<dbReference type="GO" id="GO:0006351">
    <property type="term" value="P:DNA-templated transcription"/>
    <property type="evidence" value="ECO:0007669"/>
    <property type="project" value="InterPro"/>
</dbReference>
<dbReference type="InterPro" id="IPR036864">
    <property type="entry name" value="Zn2-C6_fun-type_DNA-bd_sf"/>
</dbReference>
<dbReference type="InterPro" id="IPR001138">
    <property type="entry name" value="Zn2Cys6_DnaBD"/>
</dbReference>
<dbReference type="InterPro" id="IPR050987">
    <property type="entry name" value="AtrR-like"/>
</dbReference>
<proteinExistence type="predicted"/>
<feature type="compositionally biased region" description="Acidic residues" evidence="3">
    <location>
        <begin position="136"/>
        <end position="146"/>
    </location>
</feature>
<dbReference type="Pfam" id="PF04082">
    <property type="entry name" value="Fungal_trans"/>
    <property type="match status" value="1"/>
</dbReference>
<evidence type="ECO:0000256" key="2">
    <source>
        <dbReference type="ARBA" id="ARBA00023242"/>
    </source>
</evidence>
<evidence type="ECO:0000259" key="4">
    <source>
        <dbReference type="PROSITE" id="PS50048"/>
    </source>
</evidence>
<feature type="domain" description="Zn(2)-C6 fungal-type" evidence="4">
    <location>
        <begin position="27"/>
        <end position="76"/>
    </location>
</feature>
<gene>
    <name evidence="5" type="ORF">MIND_00865800</name>
</gene>
<comment type="caution">
    <text evidence="5">The sequence shown here is derived from an EMBL/GenBank/DDBJ whole genome shotgun (WGS) entry which is preliminary data.</text>
</comment>
<evidence type="ECO:0000313" key="6">
    <source>
        <dbReference type="Proteomes" id="UP000636479"/>
    </source>
</evidence>
<dbReference type="CDD" id="cd12148">
    <property type="entry name" value="fungal_TF_MHR"/>
    <property type="match status" value="1"/>
</dbReference>
<dbReference type="GO" id="GO:0003677">
    <property type="term" value="F:DNA binding"/>
    <property type="evidence" value="ECO:0007669"/>
    <property type="project" value="InterPro"/>
</dbReference>
<dbReference type="AlphaFoldDB" id="A0A8H6SIA2"/>
<feature type="region of interest" description="Disordered" evidence="3">
    <location>
        <begin position="622"/>
        <end position="641"/>
    </location>
</feature>
<feature type="compositionally biased region" description="Polar residues" evidence="3">
    <location>
        <begin position="1"/>
        <end position="14"/>
    </location>
</feature>
<dbReference type="Proteomes" id="UP000636479">
    <property type="component" value="Unassembled WGS sequence"/>
</dbReference>
<dbReference type="SMART" id="SM00906">
    <property type="entry name" value="Fungal_trans"/>
    <property type="match status" value="1"/>
</dbReference>
<dbReference type="OrthoDB" id="4456959at2759"/>
<feature type="compositionally biased region" description="Polar residues" evidence="3">
    <location>
        <begin position="124"/>
        <end position="135"/>
    </location>
</feature>
<dbReference type="GO" id="GO:0008270">
    <property type="term" value="F:zinc ion binding"/>
    <property type="evidence" value="ECO:0007669"/>
    <property type="project" value="InterPro"/>
</dbReference>
<evidence type="ECO:0000256" key="1">
    <source>
        <dbReference type="ARBA" id="ARBA00022723"/>
    </source>
</evidence>
<reference evidence="5" key="1">
    <citation type="submission" date="2020-05" db="EMBL/GenBank/DDBJ databases">
        <title>Mycena genomes resolve the evolution of fungal bioluminescence.</title>
        <authorList>
            <person name="Tsai I.J."/>
        </authorList>
    </citation>
    <scope>NUCLEOTIDE SEQUENCE</scope>
    <source>
        <strain evidence="5">171206Taipei</strain>
    </source>
</reference>
<keyword evidence="6" id="KW-1185">Reference proteome</keyword>
<evidence type="ECO:0000313" key="5">
    <source>
        <dbReference type="EMBL" id="KAF7299171.1"/>
    </source>
</evidence>
<accession>A0A8H6SIA2</accession>
<dbReference type="SUPFAM" id="SSF57701">
    <property type="entry name" value="Zn2/Cys6 DNA-binding domain"/>
    <property type="match status" value="1"/>
</dbReference>
<feature type="compositionally biased region" description="Polar residues" evidence="3">
    <location>
        <begin position="626"/>
        <end position="641"/>
    </location>
</feature>
<evidence type="ECO:0000256" key="3">
    <source>
        <dbReference type="SAM" id="MobiDB-lite"/>
    </source>
</evidence>
<dbReference type="EMBL" id="JACAZF010000007">
    <property type="protein sequence ID" value="KAF7299171.1"/>
    <property type="molecule type" value="Genomic_DNA"/>
</dbReference>
<dbReference type="GO" id="GO:0000981">
    <property type="term" value="F:DNA-binding transcription factor activity, RNA polymerase II-specific"/>
    <property type="evidence" value="ECO:0007669"/>
    <property type="project" value="InterPro"/>
</dbReference>
<dbReference type="Gene3D" id="4.10.240.10">
    <property type="entry name" value="Zn(2)-C6 fungal-type DNA-binding domain"/>
    <property type="match status" value="1"/>
</dbReference>
<dbReference type="GeneID" id="59347833"/>
<dbReference type="PANTHER" id="PTHR46910">
    <property type="entry name" value="TRANSCRIPTION FACTOR PDR1"/>
    <property type="match status" value="1"/>
</dbReference>
<dbReference type="PANTHER" id="PTHR46910:SF38">
    <property type="entry name" value="ZN(2)-C6 FUNGAL-TYPE DOMAIN-CONTAINING PROTEIN"/>
    <property type="match status" value="1"/>
</dbReference>
<name>A0A8H6SIA2_9AGAR</name>
<organism evidence="5 6">
    <name type="scientific">Mycena indigotica</name>
    <dbReference type="NCBI Taxonomy" id="2126181"/>
    <lineage>
        <taxon>Eukaryota</taxon>
        <taxon>Fungi</taxon>
        <taxon>Dikarya</taxon>
        <taxon>Basidiomycota</taxon>
        <taxon>Agaricomycotina</taxon>
        <taxon>Agaricomycetes</taxon>
        <taxon>Agaricomycetidae</taxon>
        <taxon>Agaricales</taxon>
        <taxon>Marasmiineae</taxon>
        <taxon>Mycenaceae</taxon>
        <taxon>Mycena</taxon>
    </lineage>
</organism>
<dbReference type="SMART" id="SM00066">
    <property type="entry name" value="GAL4"/>
    <property type="match status" value="1"/>
</dbReference>
<dbReference type="InterPro" id="IPR007219">
    <property type="entry name" value="XnlR_reg_dom"/>
</dbReference>
<protein>
    <submittedName>
        <fullName evidence="5">Zn(2)-C6 fungal-type domain-containing protein</fullName>
    </submittedName>
</protein>
<keyword evidence="2" id="KW-0539">Nucleus</keyword>
<feature type="region of interest" description="Disordered" evidence="3">
    <location>
        <begin position="118"/>
        <end position="147"/>
    </location>
</feature>